<dbReference type="Proteomes" id="UP000229740">
    <property type="component" value="Unassembled WGS sequence"/>
</dbReference>
<comment type="caution">
    <text evidence="2">The sequence shown here is derived from an EMBL/GenBank/DDBJ whole genome shotgun (WGS) entry which is preliminary data.</text>
</comment>
<dbReference type="Pfam" id="PF00294">
    <property type="entry name" value="PfkB"/>
    <property type="match status" value="1"/>
</dbReference>
<dbReference type="EMBL" id="PDPS01000036">
    <property type="protein sequence ID" value="PID56245.1"/>
    <property type="molecule type" value="Genomic_DNA"/>
</dbReference>
<dbReference type="Gene3D" id="3.40.1190.20">
    <property type="match status" value="1"/>
</dbReference>
<dbReference type="AlphaFoldDB" id="A0A2G6E2C8"/>
<evidence type="ECO:0000313" key="2">
    <source>
        <dbReference type="EMBL" id="PID56245.1"/>
    </source>
</evidence>
<protein>
    <recommendedName>
        <fullName evidence="1">Carbohydrate kinase PfkB domain-containing protein</fullName>
    </recommendedName>
</protein>
<organism evidence="2 3">
    <name type="scientific">candidate division KSB3 bacterium</name>
    <dbReference type="NCBI Taxonomy" id="2044937"/>
    <lineage>
        <taxon>Bacteria</taxon>
        <taxon>candidate division KSB3</taxon>
    </lineage>
</organism>
<dbReference type="SUPFAM" id="SSF53613">
    <property type="entry name" value="Ribokinase-like"/>
    <property type="match status" value="1"/>
</dbReference>
<evidence type="ECO:0000313" key="3">
    <source>
        <dbReference type="Proteomes" id="UP000229740"/>
    </source>
</evidence>
<reference evidence="2 3" key="1">
    <citation type="submission" date="2017-10" db="EMBL/GenBank/DDBJ databases">
        <title>Novel microbial diversity and functional potential in the marine mammal oral microbiome.</title>
        <authorList>
            <person name="Dudek N.K."/>
            <person name="Sun C.L."/>
            <person name="Burstein D."/>
            <person name="Kantor R.S."/>
            <person name="Aliaga Goltsman D.S."/>
            <person name="Bik E.M."/>
            <person name="Thomas B.C."/>
            <person name="Banfield J.F."/>
            <person name="Relman D.A."/>
        </authorList>
    </citation>
    <scope>NUCLEOTIDE SEQUENCE [LARGE SCALE GENOMIC DNA]</scope>
    <source>
        <strain evidence="2">DOLZORAL124_49_17</strain>
    </source>
</reference>
<dbReference type="InterPro" id="IPR029056">
    <property type="entry name" value="Ribokinase-like"/>
</dbReference>
<feature type="domain" description="Carbohydrate kinase PfkB" evidence="1">
    <location>
        <begin position="39"/>
        <end position="274"/>
    </location>
</feature>
<accession>A0A2G6E2C8</accession>
<evidence type="ECO:0000259" key="1">
    <source>
        <dbReference type="Pfam" id="PF00294"/>
    </source>
</evidence>
<gene>
    <name evidence="2" type="ORF">CSB45_11985</name>
</gene>
<dbReference type="InterPro" id="IPR011611">
    <property type="entry name" value="PfkB_dom"/>
</dbReference>
<proteinExistence type="predicted"/>
<name>A0A2G6E2C8_9BACT</name>
<sequence>MQRHRVVVVGSTTIDKVIQHATSVWKLGGVTTYAGLSFQRQHVETTILSNVATRHKGILETLRRRGLRVSCDSSKATTCFIHDIKGDHRRQQLLCTADPIQIARIIPLLHAADLLSLGPLFPADLESEQLELLRHRVPCISLDLQGYVREQRRGLVHPAVSDLLPHALRVADIIKADYTELSYILERYEISLPRLMRRFSIQEIVVTQGSQGGIVKDIDGNELRYKACPVSVDGDSTGAGDVFFATYLTQRLFHGQPAEDAANTAARQAARQVEGTYITADELRLPAQILATEQRHGMYARSRKASRTAKRH</sequence>